<dbReference type="RefSeq" id="WP_045922355.1">
    <property type="nucleotide sequence ID" value="NZ_JAAEDY010000002.1"/>
</dbReference>
<dbReference type="Pfam" id="PF21088">
    <property type="entry name" value="MS_channel_1st"/>
    <property type="match status" value="1"/>
</dbReference>
<gene>
    <name evidence="11" type="ORF">JG29_04760</name>
</gene>
<evidence type="ECO:0000259" key="10">
    <source>
        <dbReference type="Pfam" id="PF21088"/>
    </source>
</evidence>
<dbReference type="PANTHER" id="PTHR30460:SF0">
    <property type="entry name" value="MODERATE CONDUCTANCE MECHANOSENSITIVE CHANNEL YBIO"/>
    <property type="match status" value="1"/>
</dbReference>
<comment type="function">
    <text evidence="7">May play a role in resistance to osmotic downshock.</text>
</comment>
<evidence type="ECO:0000313" key="11">
    <source>
        <dbReference type="EMBL" id="KJY49512.1"/>
    </source>
</evidence>
<name>A0A0F4KS81_9LACO</name>
<dbReference type="PATRIC" id="fig|1218508.4.peg.488"/>
<dbReference type="InterPro" id="IPR010920">
    <property type="entry name" value="LSM_dom_sf"/>
</dbReference>
<dbReference type="EMBL" id="JXBZ01000003">
    <property type="protein sequence ID" value="KJY49512.1"/>
    <property type="molecule type" value="Genomic_DNA"/>
</dbReference>
<dbReference type="GO" id="GO:0005886">
    <property type="term" value="C:plasma membrane"/>
    <property type="evidence" value="ECO:0007669"/>
    <property type="project" value="UniProtKB-SubCell"/>
</dbReference>
<dbReference type="PANTHER" id="PTHR30460">
    <property type="entry name" value="MODERATE CONDUCTANCE MECHANOSENSITIVE CHANNEL YBIO"/>
    <property type="match status" value="1"/>
</dbReference>
<evidence type="ECO:0000256" key="6">
    <source>
        <dbReference type="ARBA" id="ARBA00023136"/>
    </source>
</evidence>
<comment type="similarity">
    <text evidence="2">Belongs to the MscS (TC 1.A.23) family.</text>
</comment>
<feature type="transmembrane region" description="Helical" evidence="8">
    <location>
        <begin position="36"/>
        <end position="62"/>
    </location>
</feature>
<evidence type="ECO:0000256" key="4">
    <source>
        <dbReference type="ARBA" id="ARBA00022692"/>
    </source>
</evidence>
<dbReference type="SUPFAM" id="SSF82861">
    <property type="entry name" value="Mechanosensitive channel protein MscS (YggB), transmembrane region"/>
    <property type="match status" value="1"/>
</dbReference>
<feature type="transmembrane region" description="Helical" evidence="8">
    <location>
        <begin position="124"/>
        <end position="150"/>
    </location>
</feature>
<proteinExistence type="inferred from homology"/>
<keyword evidence="6 8" id="KW-0472">Membrane</keyword>
<dbReference type="InterPro" id="IPR023408">
    <property type="entry name" value="MscS_beta-dom_sf"/>
</dbReference>
<organism evidence="11 12">
    <name type="scientific">Bombilactobacillus mellis</name>
    <dbReference type="NCBI Taxonomy" id="1218508"/>
    <lineage>
        <taxon>Bacteria</taxon>
        <taxon>Bacillati</taxon>
        <taxon>Bacillota</taxon>
        <taxon>Bacilli</taxon>
        <taxon>Lactobacillales</taxon>
        <taxon>Lactobacillaceae</taxon>
        <taxon>Bombilactobacillus</taxon>
    </lineage>
</organism>
<keyword evidence="3" id="KW-1003">Cell membrane</keyword>
<evidence type="ECO:0000259" key="9">
    <source>
        <dbReference type="Pfam" id="PF00924"/>
    </source>
</evidence>
<dbReference type="Pfam" id="PF00924">
    <property type="entry name" value="MS_channel_2nd"/>
    <property type="match status" value="1"/>
</dbReference>
<evidence type="ECO:0000313" key="12">
    <source>
        <dbReference type="Proteomes" id="UP000033695"/>
    </source>
</evidence>
<comment type="caution">
    <text evidence="11">The sequence shown here is derived from an EMBL/GenBank/DDBJ whole genome shotgun (WGS) entry which is preliminary data.</text>
</comment>
<dbReference type="Proteomes" id="UP000033695">
    <property type="component" value="Unassembled WGS sequence"/>
</dbReference>
<reference evidence="11 12" key="1">
    <citation type="submission" date="2014-12" db="EMBL/GenBank/DDBJ databases">
        <title>Comparative genomics of the lactic acid bacteria isolated from the honey bee gut.</title>
        <authorList>
            <person name="Ellegaard K.M."/>
            <person name="Tamarit D."/>
            <person name="Javelind E."/>
            <person name="Olofsson T."/>
            <person name="Andersson S.G."/>
            <person name="Vasquez A."/>
        </authorList>
    </citation>
    <scope>NUCLEOTIDE SEQUENCE [LARGE SCALE GENOMIC DNA]</scope>
    <source>
        <strain evidence="11 12">Hon2</strain>
    </source>
</reference>
<dbReference type="GO" id="GO:0008381">
    <property type="term" value="F:mechanosensitive monoatomic ion channel activity"/>
    <property type="evidence" value="ECO:0007669"/>
    <property type="project" value="InterPro"/>
</dbReference>
<dbReference type="InterPro" id="IPR011066">
    <property type="entry name" value="MscS_channel_C_sf"/>
</dbReference>
<comment type="subcellular location">
    <subcellularLocation>
        <location evidence="1">Cell membrane</location>
        <topology evidence="1">Multi-pass membrane protein</topology>
    </subcellularLocation>
</comment>
<dbReference type="STRING" id="1218508.JG29_04760"/>
<feature type="domain" description="Mechanosensitive ion channel transmembrane helices 2/3" evidence="10">
    <location>
        <begin position="96"/>
        <end position="136"/>
    </location>
</feature>
<evidence type="ECO:0000256" key="2">
    <source>
        <dbReference type="ARBA" id="ARBA00008017"/>
    </source>
</evidence>
<dbReference type="HOGENOM" id="CLU_037945_8_2_9"/>
<dbReference type="InterPro" id="IPR011014">
    <property type="entry name" value="MscS_channel_TM-2"/>
</dbReference>
<dbReference type="SUPFAM" id="SSF50182">
    <property type="entry name" value="Sm-like ribonucleoproteins"/>
    <property type="match status" value="1"/>
</dbReference>
<keyword evidence="12" id="KW-1185">Reference proteome</keyword>
<dbReference type="InterPro" id="IPR049142">
    <property type="entry name" value="MS_channel_1st"/>
</dbReference>
<evidence type="ECO:0000256" key="7">
    <source>
        <dbReference type="ARBA" id="ARBA00059688"/>
    </source>
</evidence>
<evidence type="ECO:0000256" key="1">
    <source>
        <dbReference type="ARBA" id="ARBA00004651"/>
    </source>
</evidence>
<dbReference type="Gene3D" id="3.30.70.100">
    <property type="match status" value="1"/>
</dbReference>
<evidence type="ECO:0000256" key="5">
    <source>
        <dbReference type="ARBA" id="ARBA00022989"/>
    </source>
</evidence>
<keyword evidence="4 8" id="KW-0812">Transmembrane</keyword>
<dbReference type="OrthoDB" id="9809206at2"/>
<protein>
    <submittedName>
        <fullName evidence="11">Putative mechanosensitive ion chanel</fullName>
    </submittedName>
</protein>
<dbReference type="SUPFAM" id="SSF82689">
    <property type="entry name" value="Mechanosensitive channel protein MscS (YggB), C-terminal domain"/>
    <property type="match status" value="1"/>
</dbReference>
<accession>A0A0F4KS81</accession>
<dbReference type="InterPro" id="IPR006685">
    <property type="entry name" value="MscS_channel_2nd"/>
</dbReference>
<feature type="transmembrane region" description="Helical" evidence="8">
    <location>
        <begin position="96"/>
        <end position="118"/>
    </location>
</feature>
<dbReference type="AlphaFoldDB" id="A0A0F4KS81"/>
<feature type="domain" description="Mechanosensitive ion channel MscS" evidence="9">
    <location>
        <begin position="139"/>
        <end position="202"/>
    </location>
</feature>
<evidence type="ECO:0000256" key="8">
    <source>
        <dbReference type="SAM" id="Phobius"/>
    </source>
</evidence>
<dbReference type="Gene3D" id="1.10.287.1260">
    <property type="match status" value="1"/>
</dbReference>
<dbReference type="InterPro" id="IPR045276">
    <property type="entry name" value="YbiO_bact"/>
</dbReference>
<keyword evidence="5 8" id="KW-1133">Transmembrane helix</keyword>
<dbReference type="FunFam" id="2.30.30.60:FF:000001">
    <property type="entry name" value="MscS Mechanosensitive ion channel"/>
    <property type="match status" value="1"/>
</dbReference>
<evidence type="ECO:0000256" key="3">
    <source>
        <dbReference type="ARBA" id="ARBA00022475"/>
    </source>
</evidence>
<sequence length="301" mass="33659">MNNILNKYNSLINNNKQQPNQNQQPMFLQQINNPQYWINLFNTFLSNLVKIILLSIFFWLLYKFGKKIVGRVTYNLRTNATSSNRSRTIATLTQNIYFYFLAFIYIYMVLSIMGAPVGTLITGAGIFSLALGLGAQGFVSDVVTGFFILVEQQFDVGDSVSVGDISGTVAYIGLRTTQIRSADGTLNYIPNRNITIVKNLSRGNMTTVIDLQLFPRTNIKKVTQVLEQVNNNLTPHVPDLVQAPKLIGPVDVQAGLLHYQISLNTKNGAQLVVKRQFLEAYLAALQQANISMPENTLDLTQ</sequence>
<dbReference type="Gene3D" id="2.30.30.60">
    <property type="match status" value="1"/>
</dbReference>